<dbReference type="Proteomes" id="UP000287651">
    <property type="component" value="Unassembled WGS sequence"/>
</dbReference>
<accession>A0A426X900</accession>
<evidence type="ECO:0000313" key="2">
    <source>
        <dbReference type="EMBL" id="RRT35952.1"/>
    </source>
</evidence>
<evidence type="ECO:0000256" key="1">
    <source>
        <dbReference type="SAM" id="MobiDB-lite"/>
    </source>
</evidence>
<proteinExistence type="predicted"/>
<comment type="caution">
    <text evidence="2">The sequence shown here is derived from an EMBL/GenBank/DDBJ whole genome shotgun (WGS) entry which is preliminary data.</text>
</comment>
<gene>
    <name evidence="2" type="ORF">B296_00045665</name>
</gene>
<name>A0A426X900_ENSVE</name>
<organism evidence="2 3">
    <name type="scientific">Ensete ventricosum</name>
    <name type="common">Abyssinian banana</name>
    <name type="synonym">Musa ensete</name>
    <dbReference type="NCBI Taxonomy" id="4639"/>
    <lineage>
        <taxon>Eukaryota</taxon>
        <taxon>Viridiplantae</taxon>
        <taxon>Streptophyta</taxon>
        <taxon>Embryophyta</taxon>
        <taxon>Tracheophyta</taxon>
        <taxon>Spermatophyta</taxon>
        <taxon>Magnoliopsida</taxon>
        <taxon>Liliopsida</taxon>
        <taxon>Zingiberales</taxon>
        <taxon>Musaceae</taxon>
        <taxon>Ensete</taxon>
    </lineage>
</organism>
<sequence>MQWDLVGSSLGDSSKGSGSSLGTHREITRKRPKDSLQECRRVTDWRDDGCTVVAQAFRQLTVGKPPRIDG</sequence>
<evidence type="ECO:0000313" key="3">
    <source>
        <dbReference type="Proteomes" id="UP000287651"/>
    </source>
</evidence>
<feature type="compositionally biased region" description="Low complexity" evidence="1">
    <location>
        <begin position="7"/>
        <end position="22"/>
    </location>
</feature>
<feature type="region of interest" description="Disordered" evidence="1">
    <location>
        <begin position="1"/>
        <end position="36"/>
    </location>
</feature>
<reference evidence="2 3" key="1">
    <citation type="journal article" date="2014" name="Agronomy (Basel)">
        <title>A Draft Genome Sequence for Ensete ventricosum, the Drought-Tolerant Tree Against Hunger.</title>
        <authorList>
            <person name="Harrison J."/>
            <person name="Moore K.A."/>
            <person name="Paszkiewicz K."/>
            <person name="Jones T."/>
            <person name="Grant M."/>
            <person name="Ambacheew D."/>
            <person name="Muzemil S."/>
            <person name="Studholme D.J."/>
        </authorList>
    </citation>
    <scope>NUCLEOTIDE SEQUENCE [LARGE SCALE GENOMIC DNA]</scope>
</reference>
<dbReference type="AlphaFoldDB" id="A0A426X900"/>
<protein>
    <submittedName>
        <fullName evidence="2">Uncharacterized protein</fullName>
    </submittedName>
</protein>
<dbReference type="EMBL" id="AMZH03024277">
    <property type="protein sequence ID" value="RRT35952.1"/>
    <property type="molecule type" value="Genomic_DNA"/>
</dbReference>